<dbReference type="GO" id="GO:0030154">
    <property type="term" value="P:cell differentiation"/>
    <property type="evidence" value="ECO:0007669"/>
    <property type="project" value="TreeGrafter"/>
</dbReference>
<sequence>MKLLAMRLRRGLPRWSLIAGRLPGRTDNEIKNYWNTIIGKKIQNKNSKLSPPSSGACSPSSSTGQNLAKKARPLSIGSDVVHTKATRCTKVIVSKEIEPLMVNYNNNNSDRYEKIIETSSSLSLLPPFGNYEEEGINNNNALDFMADFEMDESFFTGLLNMDLSSELPSCFENKVDDQVEVVNSNDETSTNIITHHRPLSPPTYSNNDNAPEFYDNSLHGSSQDFQSMSGIMKENEFDWLSTF</sequence>
<name>A0A835CLN8_9FABA</name>
<evidence type="ECO:0000256" key="2">
    <source>
        <dbReference type="ARBA" id="ARBA00023125"/>
    </source>
</evidence>
<gene>
    <name evidence="7" type="ORF">G2W53_000492</name>
</gene>
<evidence type="ECO:0000259" key="5">
    <source>
        <dbReference type="PROSITE" id="PS50090"/>
    </source>
</evidence>
<dbReference type="PROSITE" id="PS51294">
    <property type="entry name" value="HTH_MYB"/>
    <property type="match status" value="1"/>
</dbReference>
<evidence type="ECO:0000256" key="4">
    <source>
        <dbReference type="SAM" id="MobiDB-lite"/>
    </source>
</evidence>
<protein>
    <submittedName>
        <fullName evidence="7">Transcription factor TT2-like</fullName>
    </submittedName>
</protein>
<dbReference type="InterPro" id="IPR009057">
    <property type="entry name" value="Homeodomain-like_sf"/>
</dbReference>
<comment type="subcellular location">
    <subcellularLocation>
        <location evidence="1">Nucleus</location>
    </subcellularLocation>
</comment>
<proteinExistence type="predicted"/>
<dbReference type="PROSITE" id="PS50090">
    <property type="entry name" value="MYB_LIKE"/>
    <property type="match status" value="1"/>
</dbReference>
<dbReference type="PANTHER" id="PTHR47998">
    <property type="entry name" value="TRANSCRIPTION FACTOR MYB51-LIKE ISOFORM X1"/>
    <property type="match status" value="1"/>
</dbReference>
<dbReference type="GO" id="GO:0005634">
    <property type="term" value="C:nucleus"/>
    <property type="evidence" value="ECO:0007669"/>
    <property type="project" value="UniProtKB-SubCell"/>
</dbReference>
<organism evidence="7 8">
    <name type="scientific">Senna tora</name>
    <dbReference type="NCBI Taxonomy" id="362788"/>
    <lineage>
        <taxon>Eukaryota</taxon>
        <taxon>Viridiplantae</taxon>
        <taxon>Streptophyta</taxon>
        <taxon>Embryophyta</taxon>
        <taxon>Tracheophyta</taxon>
        <taxon>Spermatophyta</taxon>
        <taxon>Magnoliopsida</taxon>
        <taxon>eudicotyledons</taxon>
        <taxon>Gunneridae</taxon>
        <taxon>Pentapetalae</taxon>
        <taxon>rosids</taxon>
        <taxon>fabids</taxon>
        <taxon>Fabales</taxon>
        <taxon>Fabaceae</taxon>
        <taxon>Caesalpinioideae</taxon>
        <taxon>Cassia clade</taxon>
        <taxon>Senna</taxon>
    </lineage>
</organism>
<dbReference type="Pfam" id="PF00249">
    <property type="entry name" value="Myb_DNA-binding"/>
    <property type="match status" value="1"/>
</dbReference>
<dbReference type="InterPro" id="IPR001005">
    <property type="entry name" value="SANT/Myb"/>
</dbReference>
<dbReference type="PANTHER" id="PTHR47998:SF74">
    <property type="entry name" value="TRANSCRIPTION FACTOR TT2"/>
    <property type="match status" value="1"/>
</dbReference>
<evidence type="ECO:0000313" key="8">
    <source>
        <dbReference type="Proteomes" id="UP000634136"/>
    </source>
</evidence>
<dbReference type="CDD" id="cd00167">
    <property type="entry name" value="SANT"/>
    <property type="match status" value="1"/>
</dbReference>
<dbReference type="AlphaFoldDB" id="A0A835CLN8"/>
<keyword evidence="2" id="KW-0238">DNA-binding</keyword>
<evidence type="ECO:0000313" key="7">
    <source>
        <dbReference type="EMBL" id="KAF7843587.1"/>
    </source>
</evidence>
<dbReference type="InterPro" id="IPR015495">
    <property type="entry name" value="Myb_TF_plants"/>
</dbReference>
<feature type="region of interest" description="Disordered" evidence="4">
    <location>
        <begin position="192"/>
        <end position="219"/>
    </location>
</feature>
<feature type="domain" description="HTH myb-type" evidence="6">
    <location>
        <begin position="1"/>
        <end position="42"/>
    </location>
</feature>
<dbReference type="SUPFAM" id="SSF46689">
    <property type="entry name" value="Homeodomain-like"/>
    <property type="match status" value="1"/>
</dbReference>
<keyword evidence="8" id="KW-1185">Reference proteome</keyword>
<dbReference type="InterPro" id="IPR017930">
    <property type="entry name" value="Myb_dom"/>
</dbReference>
<dbReference type="Proteomes" id="UP000634136">
    <property type="component" value="Unassembled WGS sequence"/>
</dbReference>
<dbReference type="GO" id="GO:0006355">
    <property type="term" value="P:regulation of DNA-templated transcription"/>
    <property type="evidence" value="ECO:0007669"/>
    <property type="project" value="TreeGrafter"/>
</dbReference>
<feature type="compositionally biased region" description="Low complexity" evidence="4">
    <location>
        <begin position="50"/>
        <end position="62"/>
    </location>
</feature>
<evidence type="ECO:0000259" key="6">
    <source>
        <dbReference type="PROSITE" id="PS51294"/>
    </source>
</evidence>
<accession>A0A835CLN8</accession>
<dbReference type="Gene3D" id="1.10.10.60">
    <property type="entry name" value="Homeodomain-like"/>
    <property type="match status" value="1"/>
</dbReference>
<feature type="region of interest" description="Disordered" evidence="4">
    <location>
        <begin position="44"/>
        <end position="71"/>
    </location>
</feature>
<dbReference type="GO" id="GO:0000976">
    <property type="term" value="F:transcription cis-regulatory region binding"/>
    <property type="evidence" value="ECO:0007669"/>
    <property type="project" value="TreeGrafter"/>
</dbReference>
<feature type="domain" description="Myb-like" evidence="5">
    <location>
        <begin position="1"/>
        <end position="38"/>
    </location>
</feature>
<evidence type="ECO:0000256" key="1">
    <source>
        <dbReference type="ARBA" id="ARBA00004123"/>
    </source>
</evidence>
<evidence type="ECO:0000256" key="3">
    <source>
        <dbReference type="ARBA" id="ARBA00023242"/>
    </source>
</evidence>
<comment type="caution">
    <text evidence="7">The sequence shown here is derived from an EMBL/GenBank/DDBJ whole genome shotgun (WGS) entry which is preliminary data.</text>
</comment>
<reference evidence="7" key="1">
    <citation type="submission" date="2020-09" db="EMBL/GenBank/DDBJ databases">
        <title>Genome-Enabled Discovery of Anthraquinone Biosynthesis in Senna tora.</title>
        <authorList>
            <person name="Kang S.-H."/>
            <person name="Pandey R.P."/>
            <person name="Lee C.-M."/>
            <person name="Sim J.-S."/>
            <person name="Jeong J.-T."/>
            <person name="Choi B.-S."/>
            <person name="Jung M."/>
            <person name="Ginzburg D."/>
            <person name="Zhao K."/>
            <person name="Won S.Y."/>
            <person name="Oh T.-J."/>
            <person name="Yu Y."/>
            <person name="Kim N.-H."/>
            <person name="Lee O.R."/>
            <person name="Lee T.-H."/>
            <person name="Bashyal P."/>
            <person name="Kim T.-S."/>
            <person name="Lee W.-H."/>
            <person name="Kawkins C."/>
            <person name="Kim C.-K."/>
            <person name="Kim J.S."/>
            <person name="Ahn B.O."/>
            <person name="Rhee S.Y."/>
            <person name="Sohng J.K."/>
        </authorList>
    </citation>
    <scope>NUCLEOTIDE SEQUENCE</scope>
    <source>
        <tissue evidence="7">Leaf</tissue>
    </source>
</reference>
<keyword evidence="3" id="KW-0539">Nucleus</keyword>
<dbReference type="EMBL" id="JAAIUW010000001">
    <property type="protein sequence ID" value="KAF7843587.1"/>
    <property type="molecule type" value="Genomic_DNA"/>
</dbReference>
<dbReference type="OrthoDB" id="2143914at2759"/>